<feature type="domain" description="PAC" evidence="3">
    <location>
        <begin position="560"/>
        <end position="613"/>
    </location>
</feature>
<dbReference type="InterPro" id="IPR013656">
    <property type="entry name" value="PAS_4"/>
</dbReference>
<dbReference type="EMBL" id="VSSQ01001583">
    <property type="protein sequence ID" value="MPM09549.1"/>
    <property type="molecule type" value="Genomic_DNA"/>
</dbReference>
<dbReference type="InterPro" id="IPR029016">
    <property type="entry name" value="GAF-like_dom_sf"/>
</dbReference>
<evidence type="ECO:0000259" key="5">
    <source>
        <dbReference type="PROSITE" id="PS51832"/>
    </source>
</evidence>
<reference evidence="6" key="1">
    <citation type="submission" date="2019-08" db="EMBL/GenBank/DDBJ databases">
        <authorList>
            <person name="Kucharzyk K."/>
            <person name="Murdoch R.W."/>
            <person name="Higgins S."/>
            <person name="Loffler F."/>
        </authorList>
    </citation>
    <scope>NUCLEOTIDE SEQUENCE</scope>
</reference>
<dbReference type="Gene3D" id="3.30.450.20">
    <property type="entry name" value="PAS domain"/>
    <property type="match status" value="3"/>
</dbReference>
<evidence type="ECO:0000259" key="3">
    <source>
        <dbReference type="PROSITE" id="PS50113"/>
    </source>
</evidence>
<dbReference type="InterPro" id="IPR052155">
    <property type="entry name" value="Biofilm_reg_signaling"/>
</dbReference>
<accession>A0A644X0E0</accession>
<dbReference type="InterPro" id="IPR003018">
    <property type="entry name" value="GAF"/>
</dbReference>
<sequence>MNSSLIKKLLAVLFLLVCILSIGPAHAYTVSEPDFSSMMEENGAVMLLIDPETSEILYANEAAAKFYGYSKIELETMKITQINMLSSEEVKHEMQDAALENRNYFVFKHRLADNDIRTVEVYSYPVQYEGKQVLFSIIHDETGRVILQEKQDKLIAGVILSGIAVIVILLILLLLLQQNRKKIGKAKQRIENYSKLIDTFINAYDSMIYLKDENLNYVFANESLKKFFKKSSDEIVGKDDYALSDTAFAEIRRQADQAVLSKKRILSDEVEWNGHVYSTTKFPVRMLNGDFGVGAYIMDITSQREQKKLQDKISERNKILIDVISLSFHNKQEQLDYVLHRALDMTDSKYGYIYYYNEETEVFTANSWTRGVMEDCNITNPQTRYELNKTGIWGEVVRQRKPIIVNRFQEPNPLKKGYPEGHVELGRFMSVPVIIDEKIVVVIGLGNKQTDYDDNDVDNVTILMGGTWQAIQRKETQELLSFERNKYLQTLISIGDGVMVVDRNARIEMLNGVAQRLTGWTNEDAQGRDYKEVFVLSHEYPNHSVADPIEGVLKTNTVQELGNHAILTARDGTRYHLEDSAAPIFNERGVNEGVVLVFRDVTEKKEQRNKIEYLSFHDTLTGLYNRRYFEEELLQMDTEQNLPISIVMGDVNGLKLTNDVFGHTAGDVLLMSIADALRVSGRPGDIIARWGGDEFVMLLPKTSSEEAKEIVSKIKDKVVHQHVKAIKGSISLGIGSKTKISDSISDALDEAEDNMYSEKTIESETVRDDEIKIIMDTLHTISPREKEHSEEVSRLCEAFGKAAGLSEVKVKKLKGAGYLHDIGKIVLRPELLNENYPLTEEDLNEVRKHAAVGYRILNSSEKTLDFAEAVLAHHEFWDGTGYPKGLKEEEIPLIARIIMVIGTYERIANKKGDKALNKREAVEALRKGSGTQFDPNVVETFLQMLESEI</sequence>
<dbReference type="PROSITE" id="PS50887">
    <property type="entry name" value="GGDEF"/>
    <property type="match status" value="1"/>
</dbReference>
<name>A0A644X0E0_9ZZZZ</name>
<dbReference type="NCBIfam" id="TIGR00277">
    <property type="entry name" value="HDIG"/>
    <property type="match status" value="1"/>
</dbReference>
<dbReference type="NCBIfam" id="TIGR00254">
    <property type="entry name" value="GGDEF"/>
    <property type="match status" value="1"/>
</dbReference>
<organism evidence="6">
    <name type="scientific">bioreactor metagenome</name>
    <dbReference type="NCBI Taxonomy" id="1076179"/>
    <lineage>
        <taxon>unclassified sequences</taxon>
        <taxon>metagenomes</taxon>
        <taxon>ecological metagenomes</taxon>
    </lineage>
</organism>
<dbReference type="InterPro" id="IPR001610">
    <property type="entry name" value="PAC"/>
</dbReference>
<evidence type="ECO:0000259" key="2">
    <source>
        <dbReference type="PROSITE" id="PS50112"/>
    </source>
</evidence>
<dbReference type="SMART" id="SM00065">
    <property type="entry name" value="GAF"/>
    <property type="match status" value="1"/>
</dbReference>
<dbReference type="Gene3D" id="3.30.70.270">
    <property type="match status" value="1"/>
</dbReference>
<keyword evidence="1" id="KW-0812">Transmembrane</keyword>
<dbReference type="InterPro" id="IPR000014">
    <property type="entry name" value="PAS"/>
</dbReference>
<dbReference type="InterPro" id="IPR000160">
    <property type="entry name" value="GGDEF_dom"/>
</dbReference>
<dbReference type="Pfam" id="PF13185">
    <property type="entry name" value="GAF_2"/>
    <property type="match status" value="1"/>
</dbReference>
<dbReference type="PROSITE" id="PS50112">
    <property type="entry name" value="PAS"/>
    <property type="match status" value="3"/>
</dbReference>
<dbReference type="CDD" id="cd01949">
    <property type="entry name" value="GGDEF"/>
    <property type="match status" value="1"/>
</dbReference>
<feature type="transmembrane region" description="Helical" evidence="1">
    <location>
        <begin position="154"/>
        <end position="176"/>
    </location>
</feature>
<dbReference type="InterPro" id="IPR003607">
    <property type="entry name" value="HD/PDEase_dom"/>
</dbReference>
<dbReference type="GO" id="GO:0006355">
    <property type="term" value="P:regulation of DNA-templated transcription"/>
    <property type="evidence" value="ECO:0007669"/>
    <property type="project" value="InterPro"/>
</dbReference>
<feature type="domain" description="PAS" evidence="2">
    <location>
        <begin position="193"/>
        <end position="273"/>
    </location>
</feature>
<dbReference type="InterPro" id="IPR000700">
    <property type="entry name" value="PAS-assoc_C"/>
</dbReference>
<dbReference type="InterPro" id="IPR013767">
    <property type="entry name" value="PAS_fold"/>
</dbReference>
<comment type="caution">
    <text evidence="6">The sequence shown here is derived from an EMBL/GenBank/DDBJ whole genome shotgun (WGS) entry which is preliminary data.</text>
</comment>
<dbReference type="SUPFAM" id="SSF55781">
    <property type="entry name" value="GAF domain-like"/>
    <property type="match status" value="1"/>
</dbReference>
<dbReference type="InterPro" id="IPR006675">
    <property type="entry name" value="HDIG_dom"/>
</dbReference>
<dbReference type="InterPro" id="IPR037522">
    <property type="entry name" value="HD_GYP_dom"/>
</dbReference>
<dbReference type="SUPFAM" id="SSF55785">
    <property type="entry name" value="PYP-like sensor domain (PAS domain)"/>
    <property type="match status" value="3"/>
</dbReference>
<dbReference type="PROSITE" id="PS51832">
    <property type="entry name" value="HD_GYP"/>
    <property type="match status" value="1"/>
</dbReference>
<evidence type="ECO:0000256" key="1">
    <source>
        <dbReference type="SAM" id="Phobius"/>
    </source>
</evidence>
<feature type="domain" description="PAS" evidence="2">
    <location>
        <begin position="483"/>
        <end position="556"/>
    </location>
</feature>
<evidence type="ECO:0000259" key="4">
    <source>
        <dbReference type="PROSITE" id="PS50887"/>
    </source>
</evidence>
<evidence type="ECO:0000313" key="6">
    <source>
        <dbReference type="EMBL" id="MPM09549.1"/>
    </source>
</evidence>
<dbReference type="InterPro" id="IPR035965">
    <property type="entry name" value="PAS-like_dom_sf"/>
</dbReference>
<dbReference type="Pfam" id="PF00989">
    <property type="entry name" value="PAS"/>
    <property type="match status" value="1"/>
</dbReference>
<dbReference type="Pfam" id="PF00990">
    <property type="entry name" value="GGDEF"/>
    <property type="match status" value="1"/>
</dbReference>
<dbReference type="CDD" id="cd00077">
    <property type="entry name" value="HDc"/>
    <property type="match status" value="1"/>
</dbReference>
<dbReference type="SUPFAM" id="SSF55073">
    <property type="entry name" value="Nucleotide cyclase"/>
    <property type="match status" value="1"/>
</dbReference>
<proteinExistence type="predicted"/>
<dbReference type="InterPro" id="IPR029787">
    <property type="entry name" value="Nucleotide_cyclase"/>
</dbReference>
<dbReference type="InterPro" id="IPR043128">
    <property type="entry name" value="Rev_trsase/Diguanyl_cyclase"/>
</dbReference>
<feature type="domain" description="GGDEF" evidence="4">
    <location>
        <begin position="642"/>
        <end position="771"/>
    </location>
</feature>
<dbReference type="SUPFAM" id="SSF109604">
    <property type="entry name" value="HD-domain/PDEase-like"/>
    <property type="match status" value="1"/>
</dbReference>
<keyword evidence="1" id="KW-0472">Membrane</keyword>
<dbReference type="Gene3D" id="3.30.450.40">
    <property type="match status" value="1"/>
</dbReference>
<dbReference type="SMART" id="SM00086">
    <property type="entry name" value="PAC"/>
    <property type="match status" value="2"/>
</dbReference>
<dbReference type="Pfam" id="PF13487">
    <property type="entry name" value="HD_5"/>
    <property type="match status" value="1"/>
</dbReference>
<gene>
    <name evidence="6" type="ORF">SDC9_55870</name>
</gene>
<dbReference type="PANTHER" id="PTHR44757">
    <property type="entry name" value="DIGUANYLATE CYCLASE DGCP"/>
    <property type="match status" value="1"/>
</dbReference>
<dbReference type="SMART" id="SM00091">
    <property type="entry name" value="PAS"/>
    <property type="match status" value="3"/>
</dbReference>
<dbReference type="Pfam" id="PF13426">
    <property type="entry name" value="PAS_9"/>
    <property type="match status" value="1"/>
</dbReference>
<dbReference type="Gene3D" id="1.10.3210.10">
    <property type="entry name" value="Hypothetical protein af1432"/>
    <property type="match status" value="1"/>
</dbReference>
<dbReference type="NCBIfam" id="TIGR00229">
    <property type="entry name" value="sensory_box"/>
    <property type="match status" value="2"/>
</dbReference>
<dbReference type="PROSITE" id="PS50113">
    <property type="entry name" value="PAC"/>
    <property type="match status" value="1"/>
</dbReference>
<dbReference type="AlphaFoldDB" id="A0A644X0E0"/>
<protein>
    <submittedName>
        <fullName evidence="6">Uncharacterized protein</fullName>
    </submittedName>
</protein>
<feature type="domain" description="PAS" evidence="2">
    <location>
        <begin position="31"/>
        <end position="74"/>
    </location>
</feature>
<keyword evidence="1" id="KW-1133">Transmembrane helix</keyword>
<dbReference type="SMART" id="SM00267">
    <property type="entry name" value="GGDEF"/>
    <property type="match status" value="1"/>
</dbReference>
<dbReference type="PANTHER" id="PTHR44757:SF2">
    <property type="entry name" value="BIOFILM ARCHITECTURE MAINTENANCE PROTEIN MBAA"/>
    <property type="match status" value="1"/>
</dbReference>
<dbReference type="CDD" id="cd00130">
    <property type="entry name" value="PAS"/>
    <property type="match status" value="2"/>
</dbReference>
<feature type="domain" description="HD-GYP" evidence="5">
    <location>
        <begin position="763"/>
        <end position="949"/>
    </location>
</feature>
<dbReference type="Pfam" id="PF08448">
    <property type="entry name" value="PAS_4"/>
    <property type="match status" value="1"/>
</dbReference>